<dbReference type="Proteomes" id="UP001230649">
    <property type="component" value="Unassembled WGS sequence"/>
</dbReference>
<dbReference type="EMBL" id="JASBWS010000006">
    <property type="protein sequence ID" value="KAJ9115256.1"/>
    <property type="molecule type" value="Genomic_DNA"/>
</dbReference>
<gene>
    <name evidence="1" type="ORF">QFC20_001123</name>
</gene>
<name>A0ACC2WWR5_9TREE</name>
<proteinExistence type="predicted"/>
<sequence length="324" mass="35786">MASISTAPTPTGVTATAPQSTTVNQGRTSLDLFPTGPTGTHSSATATASSTAFRGTAPSLYLIIFASILVLLIVTSLGIAVRAVYFRRRFRNSVNRAIDRGDIPAEWGAPGTTGLYGYGWWRTMGVNRFFGVDPDTDDLHGFMMGDWGHTATGRRRKPKKNYGEPPTLYEVELEQADDMLTRQDSESSWIRARYQHFSSPPIRTADPNRVIRFTTRPAANSRLPTTLPALNYQGDTTAERAAAALSDDDILQVRYLIRMPESDAAIHSRSQPDEYGEVVSHGPMEMGVWQTAIDTRVPNEYHLRASEESTTKSENAHDNDDWKS</sequence>
<accession>A0ACC2WWR5</accession>
<reference evidence="1" key="1">
    <citation type="submission" date="2023-04" db="EMBL/GenBank/DDBJ databases">
        <title>Draft Genome sequencing of Naganishia species isolated from polar environments using Oxford Nanopore Technology.</title>
        <authorList>
            <person name="Leo P."/>
            <person name="Venkateswaran K."/>
        </authorList>
    </citation>
    <scope>NUCLEOTIDE SEQUENCE</scope>
    <source>
        <strain evidence="1">MNA-CCFEE 5262</strain>
    </source>
</reference>
<protein>
    <submittedName>
        <fullName evidence="1">Uncharacterized protein</fullName>
    </submittedName>
</protein>
<evidence type="ECO:0000313" key="2">
    <source>
        <dbReference type="Proteomes" id="UP001230649"/>
    </source>
</evidence>
<organism evidence="1 2">
    <name type="scientific">Naganishia adeliensis</name>
    <dbReference type="NCBI Taxonomy" id="92952"/>
    <lineage>
        <taxon>Eukaryota</taxon>
        <taxon>Fungi</taxon>
        <taxon>Dikarya</taxon>
        <taxon>Basidiomycota</taxon>
        <taxon>Agaricomycotina</taxon>
        <taxon>Tremellomycetes</taxon>
        <taxon>Filobasidiales</taxon>
        <taxon>Filobasidiaceae</taxon>
        <taxon>Naganishia</taxon>
    </lineage>
</organism>
<evidence type="ECO:0000313" key="1">
    <source>
        <dbReference type="EMBL" id="KAJ9115256.1"/>
    </source>
</evidence>
<comment type="caution">
    <text evidence="1">The sequence shown here is derived from an EMBL/GenBank/DDBJ whole genome shotgun (WGS) entry which is preliminary data.</text>
</comment>
<keyword evidence="2" id="KW-1185">Reference proteome</keyword>